<reference evidence="1 2" key="1">
    <citation type="submission" date="2015-07" db="EMBL/GenBank/DDBJ databases">
        <title>Emmonsia species relationships and genome sequence.</title>
        <authorList>
            <person name="Cuomo C.A."/>
            <person name="Schwartz I.S."/>
            <person name="Kenyon C."/>
            <person name="de Hoog G.S."/>
            <person name="Govender N.P."/>
            <person name="Botha A."/>
            <person name="Moreno L."/>
            <person name="de Vries M."/>
            <person name="Munoz J.F."/>
            <person name="Stielow J.B."/>
        </authorList>
    </citation>
    <scope>NUCLEOTIDE SEQUENCE [LARGE SCALE GENOMIC DNA]</scope>
    <source>
        <strain evidence="1 2">CBS 136260</strain>
    </source>
</reference>
<proteinExistence type="predicted"/>
<evidence type="ECO:0000313" key="2">
    <source>
        <dbReference type="Proteomes" id="UP000091918"/>
    </source>
</evidence>
<accession>A0A1B7NKX1</accession>
<dbReference type="AlphaFoldDB" id="A0A1B7NKX1"/>
<keyword evidence="2" id="KW-1185">Reference proteome</keyword>
<organism evidence="1 2">
    <name type="scientific">Emergomyces africanus</name>
    <dbReference type="NCBI Taxonomy" id="1955775"/>
    <lineage>
        <taxon>Eukaryota</taxon>
        <taxon>Fungi</taxon>
        <taxon>Dikarya</taxon>
        <taxon>Ascomycota</taxon>
        <taxon>Pezizomycotina</taxon>
        <taxon>Eurotiomycetes</taxon>
        <taxon>Eurotiomycetidae</taxon>
        <taxon>Onygenales</taxon>
        <taxon>Ajellomycetaceae</taxon>
        <taxon>Emergomyces</taxon>
    </lineage>
</organism>
<evidence type="ECO:0000313" key="1">
    <source>
        <dbReference type="EMBL" id="OAX77277.1"/>
    </source>
</evidence>
<comment type="caution">
    <text evidence="1">The sequence shown here is derived from an EMBL/GenBank/DDBJ whole genome shotgun (WGS) entry which is preliminary data.</text>
</comment>
<dbReference type="Proteomes" id="UP000091918">
    <property type="component" value="Unassembled WGS sequence"/>
</dbReference>
<gene>
    <name evidence="1" type="ORF">ACJ72_08427</name>
</gene>
<sequence>MSSIRNRNEHVFALIIDLITDYFSKSDEIDKNNHNLYS</sequence>
<dbReference type="EMBL" id="LGUA01002915">
    <property type="protein sequence ID" value="OAX77277.1"/>
    <property type="molecule type" value="Genomic_DNA"/>
</dbReference>
<protein>
    <submittedName>
        <fullName evidence="1">Uncharacterized protein</fullName>
    </submittedName>
</protein>
<name>A0A1B7NKX1_9EURO</name>